<gene>
    <name evidence="1" type="ORF">COF81_21480</name>
</gene>
<dbReference type="RefSeq" id="WP_003209528.1">
    <property type="nucleotide sequence ID" value="NZ_CM000744.1"/>
</dbReference>
<dbReference type="EMBL" id="NUTL01000096">
    <property type="protein sequence ID" value="PHE91705.1"/>
    <property type="molecule type" value="Genomic_DNA"/>
</dbReference>
<dbReference type="GeneID" id="34218006"/>
<name>A0ABD6T1Q1_9BACI</name>
<evidence type="ECO:0000313" key="2">
    <source>
        <dbReference type="Proteomes" id="UP000221918"/>
    </source>
</evidence>
<proteinExistence type="predicted"/>
<sequence length="123" mass="13177">MYDDSKEKVVKRIKVTTGLGLFVKLSAGCGTLIEKQGGGHQGRLPSRVNARHAESGKKINDEIQGIEDSLVERIKNGGLGKEDSGVAGKIDPLSNPKIAKEIEANSDAVYGYSHKQGSPIDKF</sequence>
<organism evidence="1 2">
    <name type="scientific">Bacillus pseudomycoides</name>
    <dbReference type="NCBI Taxonomy" id="64104"/>
    <lineage>
        <taxon>Bacteria</taxon>
        <taxon>Bacillati</taxon>
        <taxon>Bacillota</taxon>
        <taxon>Bacilli</taxon>
        <taxon>Bacillales</taxon>
        <taxon>Bacillaceae</taxon>
        <taxon>Bacillus</taxon>
        <taxon>Bacillus cereus group</taxon>
    </lineage>
</organism>
<dbReference type="AlphaFoldDB" id="A0ABD6T1Q1"/>
<accession>A0ABD6T1Q1</accession>
<comment type="caution">
    <text evidence="1">The sequence shown here is derived from an EMBL/GenBank/DDBJ whole genome shotgun (WGS) entry which is preliminary data.</text>
</comment>
<protein>
    <submittedName>
        <fullName evidence="1">Uncharacterized protein</fullName>
    </submittedName>
</protein>
<reference evidence="1 2" key="1">
    <citation type="submission" date="2017-09" db="EMBL/GenBank/DDBJ databases">
        <title>Large-scale bioinformatics analysis of Bacillus genomes uncovers conserved roles of natural products in bacterial physiology.</title>
        <authorList>
            <consortium name="Agbiome Team Llc"/>
            <person name="Bleich R.M."/>
            <person name="Grubbs K.J."/>
            <person name="Santa Maria K.C."/>
            <person name="Allen S.E."/>
            <person name="Farag S."/>
            <person name="Shank E.A."/>
            <person name="Bowers A."/>
        </authorList>
    </citation>
    <scope>NUCLEOTIDE SEQUENCE [LARGE SCALE GENOMIC DNA]</scope>
    <source>
        <strain evidence="1 2">AFS037265</strain>
    </source>
</reference>
<evidence type="ECO:0000313" key="1">
    <source>
        <dbReference type="EMBL" id="PHE91705.1"/>
    </source>
</evidence>
<dbReference type="Proteomes" id="UP000221918">
    <property type="component" value="Unassembled WGS sequence"/>
</dbReference>